<feature type="region of interest" description="Disordered" evidence="11">
    <location>
        <begin position="57"/>
        <end position="77"/>
    </location>
</feature>
<evidence type="ECO:0000256" key="11">
    <source>
        <dbReference type="SAM" id="MobiDB-lite"/>
    </source>
</evidence>
<feature type="signal peptide" evidence="13">
    <location>
        <begin position="1"/>
        <end position="20"/>
    </location>
</feature>
<dbReference type="SUPFAM" id="SSF88713">
    <property type="entry name" value="Glycoside hydrolase/deacetylase"/>
    <property type="match status" value="1"/>
</dbReference>
<feature type="transmembrane region" description="Helical" evidence="12">
    <location>
        <begin position="457"/>
        <end position="476"/>
    </location>
</feature>
<evidence type="ECO:0000256" key="13">
    <source>
        <dbReference type="SAM" id="SignalP"/>
    </source>
</evidence>
<dbReference type="GO" id="GO:0009272">
    <property type="term" value="P:fungal-type cell wall biogenesis"/>
    <property type="evidence" value="ECO:0007669"/>
    <property type="project" value="UniProtKB-ARBA"/>
</dbReference>
<dbReference type="AlphaFoldDB" id="A0A077QZY9"/>
<dbReference type="GO" id="GO:0098552">
    <property type="term" value="C:side of membrane"/>
    <property type="evidence" value="ECO:0007669"/>
    <property type="project" value="UniProtKB-KW"/>
</dbReference>
<dbReference type="PROSITE" id="PS51677">
    <property type="entry name" value="NODB"/>
    <property type="match status" value="1"/>
</dbReference>
<keyword evidence="13" id="KW-0732">Signal</keyword>
<keyword evidence="5" id="KW-0119">Carbohydrate metabolism</keyword>
<evidence type="ECO:0000256" key="12">
    <source>
        <dbReference type="SAM" id="Phobius"/>
    </source>
</evidence>
<evidence type="ECO:0000256" key="1">
    <source>
        <dbReference type="ARBA" id="ARBA00001941"/>
    </source>
</evidence>
<dbReference type="EMBL" id="HG529526">
    <property type="protein sequence ID" value="CDI52077.1"/>
    <property type="molecule type" value="Genomic_DNA"/>
</dbReference>
<keyword evidence="3" id="KW-0325">Glycoprotein</keyword>
<evidence type="ECO:0000256" key="6">
    <source>
        <dbReference type="ARBA" id="ARBA00023285"/>
    </source>
</evidence>
<keyword evidence="12" id="KW-1133">Transmembrane helix</keyword>
<keyword evidence="12" id="KW-0472">Membrane</keyword>
<dbReference type="InterPro" id="IPR050248">
    <property type="entry name" value="Polysacc_deacetylase_ArnD"/>
</dbReference>
<evidence type="ECO:0000313" key="15">
    <source>
        <dbReference type="EMBL" id="CDI52077.1"/>
    </source>
</evidence>
<comment type="catalytic activity">
    <reaction evidence="10">
        <text>[(1-&gt;4)-N-acetyl-beta-D-glucosaminyl](n) + n H2O = chitosan + n acetate</text>
        <dbReference type="Rhea" id="RHEA:10464"/>
        <dbReference type="Rhea" id="RHEA-COMP:9593"/>
        <dbReference type="Rhea" id="RHEA-COMP:9597"/>
        <dbReference type="ChEBI" id="CHEBI:15377"/>
        <dbReference type="ChEBI" id="CHEBI:17029"/>
        <dbReference type="ChEBI" id="CHEBI:30089"/>
        <dbReference type="ChEBI" id="CHEBI:57704"/>
        <dbReference type="EC" id="3.5.1.41"/>
    </reaction>
    <physiologicalReaction direction="left-to-right" evidence="10">
        <dbReference type="Rhea" id="RHEA:10465"/>
    </physiologicalReaction>
</comment>
<evidence type="ECO:0000256" key="7">
    <source>
        <dbReference type="ARBA" id="ARBA00023288"/>
    </source>
</evidence>
<dbReference type="GO" id="GO:0000272">
    <property type="term" value="P:polysaccharide catabolic process"/>
    <property type="evidence" value="ECO:0007669"/>
    <property type="project" value="UniProtKB-KW"/>
</dbReference>
<dbReference type="EC" id="3.5.1.41" evidence="9"/>
<keyword evidence="3" id="KW-0336">GPI-anchor</keyword>
<keyword evidence="8" id="KW-0624">Polysaccharide degradation</keyword>
<evidence type="ECO:0000256" key="9">
    <source>
        <dbReference type="ARBA" id="ARBA00024056"/>
    </source>
</evidence>
<organism evidence="15">
    <name type="scientific">Melanopsichium pennsylvanicum 4</name>
    <dbReference type="NCBI Taxonomy" id="1398559"/>
    <lineage>
        <taxon>Eukaryota</taxon>
        <taxon>Fungi</taxon>
        <taxon>Dikarya</taxon>
        <taxon>Basidiomycota</taxon>
        <taxon>Ustilaginomycotina</taxon>
        <taxon>Ustilaginomycetes</taxon>
        <taxon>Ustilaginales</taxon>
        <taxon>Ustilaginaceae</taxon>
        <taxon>Melanopsichium</taxon>
    </lineage>
</organism>
<protein>
    <recommendedName>
        <fullName evidence="9">chitin deacetylase</fullName>
        <ecNumber evidence="9">3.5.1.41</ecNumber>
    </recommendedName>
</protein>
<proteinExistence type="predicted"/>
<comment type="cofactor">
    <cofactor evidence="1">
        <name>Co(2+)</name>
        <dbReference type="ChEBI" id="CHEBI:48828"/>
    </cofactor>
</comment>
<evidence type="ECO:0000256" key="8">
    <source>
        <dbReference type="ARBA" id="ARBA00023326"/>
    </source>
</evidence>
<accession>A0A077QZY9</accession>
<evidence type="ECO:0000256" key="10">
    <source>
        <dbReference type="ARBA" id="ARBA00048494"/>
    </source>
</evidence>
<keyword evidence="12" id="KW-0812">Transmembrane</keyword>
<feature type="domain" description="NodB homology" evidence="14">
    <location>
        <begin position="139"/>
        <end position="339"/>
    </location>
</feature>
<feature type="region of interest" description="Disordered" evidence="11">
    <location>
        <begin position="420"/>
        <end position="451"/>
    </location>
</feature>
<dbReference type="PANTHER" id="PTHR10587:SF135">
    <property type="entry name" value="CHITIN DEACETYLASE 3"/>
    <property type="match status" value="1"/>
</dbReference>
<dbReference type="GO" id="GO:0004099">
    <property type="term" value="F:chitin deacetylase activity"/>
    <property type="evidence" value="ECO:0007669"/>
    <property type="project" value="UniProtKB-EC"/>
</dbReference>
<name>A0A077QZY9_9BASI</name>
<comment type="subcellular location">
    <subcellularLocation>
        <location evidence="2">Cell membrane</location>
        <topology evidence="2">Lipid-anchor</topology>
        <topology evidence="2">GPI-anchor</topology>
    </subcellularLocation>
</comment>
<keyword evidence="6" id="KW-0170">Cobalt</keyword>
<dbReference type="Pfam" id="PF01522">
    <property type="entry name" value="Polysacc_deac_1"/>
    <property type="match status" value="1"/>
</dbReference>
<evidence type="ECO:0000256" key="5">
    <source>
        <dbReference type="ARBA" id="ARBA00023277"/>
    </source>
</evidence>
<dbReference type="GO" id="GO:0005886">
    <property type="term" value="C:plasma membrane"/>
    <property type="evidence" value="ECO:0007669"/>
    <property type="project" value="UniProtKB-SubCell"/>
</dbReference>
<evidence type="ECO:0000256" key="4">
    <source>
        <dbReference type="ARBA" id="ARBA00023024"/>
    </source>
</evidence>
<feature type="chain" id="PRO_5001723181" description="chitin deacetylase" evidence="13">
    <location>
        <begin position="21"/>
        <end position="477"/>
    </location>
</feature>
<sequence>MRLATLTIGAMALAAPLVSAAVRHERGLLDPSEHPAGHLFYKRGDHHSITKRQLATTSKNGMPYPAAGSDPPPASSLPKAWVDRYNQKKAQGLIPNIPQSITDPNTRATVYPAGTDMTNVCSWTVQKCDTGDIWLAPDNYVAVTFDDGPTPQSPDLIKYLQNQDTSATHFLIGSAIVWNPTAMDEYVKADPPMHLGVHTWSHTLQTNKADLEILGDLAWTMQIIYDLTGSVPMYWRPPEGDVDARVRAIATEVLGLQTVMWNKDADDWCLRQGSGTAQLETCTTGIGANKTSVIHEMTSWANSTDRTGFISLEHETTDQAIDSFKSYLRALKAHQWHVGAVPELQGLPYYQNQWNLTSNKEQVDSILPNREPIRVVHSDAQRGSSRAPDTSAYANLDGSGASAKASSSANAAVASVSSSAASSSQSSTSNGSTTSRSSVSSSSTNAKSQSTSGASSLIAGACTIGFGAFTAAFALLL</sequence>
<evidence type="ECO:0000256" key="3">
    <source>
        <dbReference type="ARBA" id="ARBA00022622"/>
    </source>
</evidence>
<evidence type="ECO:0000256" key="2">
    <source>
        <dbReference type="ARBA" id="ARBA00004609"/>
    </source>
</evidence>
<keyword evidence="4" id="KW-0146">Chitin degradation</keyword>
<dbReference type="Gene3D" id="3.20.20.370">
    <property type="entry name" value="Glycoside hydrolase/deacetylase"/>
    <property type="match status" value="1"/>
</dbReference>
<reference evidence="15" key="1">
    <citation type="journal article" date="2014" name="Genome Biol. Evol.">
        <title>Gene Loss Rather Than Gene Gain Is Associated with a Host Jump from Monocots to Dicots in the Smut Fungus Melanopsichium pennsylvanicum.</title>
        <authorList>
            <person name="Sharma R."/>
            <person name="Mishra B."/>
            <person name="Runge F."/>
            <person name="Thines M."/>
        </authorList>
    </citation>
    <scope>NUCLEOTIDE SEQUENCE</scope>
    <source>
        <strain evidence="15">4</strain>
    </source>
</reference>
<evidence type="ECO:0000259" key="14">
    <source>
        <dbReference type="PROSITE" id="PS51677"/>
    </source>
</evidence>
<dbReference type="GO" id="GO:0006032">
    <property type="term" value="P:chitin catabolic process"/>
    <property type="evidence" value="ECO:0007669"/>
    <property type="project" value="UniProtKB-KW"/>
</dbReference>
<dbReference type="InterPro" id="IPR011330">
    <property type="entry name" value="Glyco_hydro/deAcase_b/a-brl"/>
</dbReference>
<dbReference type="PANTHER" id="PTHR10587">
    <property type="entry name" value="GLYCOSYL TRANSFERASE-RELATED"/>
    <property type="match status" value="1"/>
</dbReference>
<keyword evidence="7" id="KW-0449">Lipoprotein</keyword>
<dbReference type="InterPro" id="IPR002509">
    <property type="entry name" value="NODB_dom"/>
</dbReference>